<proteinExistence type="predicted"/>
<reference evidence="1 2" key="1">
    <citation type="journal article" date="2017" name="Genome Announc.">
        <title>Draft Genome Sequence of Romboutsia maritimum sp. nov. Strain CCRI-22766(T), Isolated from Coastal Estuarine Mud.</title>
        <authorList>
            <person name="Maheux A.F."/>
            <person name="Boudreau D.K."/>
            <person name="Berube E."/>
            <person name="Boissinot M."/>
            <person name="Raymond F."/>
            <person name="Brodeur S."/>
            <person name="Corbeil J."/>
            <person name="Brightwell G."/>
            <person name="Broda D."/>
            <person name="Omar R.F."/>
            <person name="Bergeron M.G."/>
        </authorList>
    </citation>
    <scope>NUCLEOTIDE SEQUENCE [LARGE SCALE GENOMIC DNA]</scope>
    <source>
        <strain evidence="1 2">CCRI-22766</strain>
    </source>
</reference>
<dbReference type="RefSeq" id="WP_095404450.1">
    <property type="nucleotide sequence ID" value="NZ_NOJZ02000068.1"/>
</dbReference>
<evidence type="ECO:0000313" key="1">
    <source>
        <dbReference type="EMBL" id="RDY22410.1"/>
    </source>
</evidence>
<keyword evidence="2" id="KW-1185">Reference proteome</keyword>
<name>A0A371IPK2_9FIRM</name>
<accession>A0A371IPK2</accession>
<comment type="caution">
    <text evidence="1">The sequence shown here is derived from an EMBL/GenBank/DDBJ whole genome shotgun (WGS) entry which is preliminary data.</text>
</comment>
<sequence length="114" mass="13301">MIKSKNKIHCAHVASDLEKQVRCSKIYIGISRRGYLSEEMIAVIYDYVAKQEVYEFTKAKPRKIGDKYLLEIELNDHTKGLLKDLNSMDRVKLYKRTHSWDEISKMSDTTVKSS</sequence>
<dbReference type="AlphaFoldDB" id="A0A371IPK2"/>
<organism evidence="1 2">
    <name type="scientific">Romboutsia maritimum</name>
    <dbReference type="NCBI Taxonomy" id="2020948"/>
    <lineage>
        <taxon>Bacteria</taxon>
        <taxon>Bacillati</taxon>
        <taxon>Bacillota</taxon>
        <taxon>Clostridia</taxon>
        <taxon>Peptostreptococcales</taxon>
        <taxon>Peptostreptococcaceae</taxon>
        <taxon>Romboutsia</taxon>
    </lineage>
</organism>
<protein>
    <submittedName>
        <fullName evidence="1">Uncharacterized protein</fullName>
    </submittedName>
</protein>
<dbReference type="Proteomes" id="UP000243494">
    <property type="component" value="Unassembled WGS sequence"/>
</dbReference>
<evidence type="ECO:0000313" key="2">
    <source>
        <dbReference type="Proteomes" id="UP000243494"/>
    </source>
</evidence>
<gene>
    <name evidence="1" type="ORF">CHF27_013590</name>
</gene>
<dbReference type="EMBL" id="NOJZ02000068">
    <property type="protein sequence ID" value="RDY22410.1"/>
    <property type="molecule type" value="Genomic_DNA"/>
</dbReference>